<evidence type="ECO:0000259" key="2">
    <source>
        <dbReference type="PROSITE" id="PS51677"/>
    </source>
</evidence>
<feature type="signal peptide" evidence="1">
    <location>
        <begin position="1"/>
        <end position="28"/>
    </location>
</feature>
<accession>A0A3E1RC91</accession>
<sequence>MNFFKVARQIGGLLACCAALPAAWAADAATGPSCANPVYLTIDPGSMDYAPRVAEVLRRQQVRVTYWVSNQRTQNGEGSLGNLWGGWWKLVGQQGHEFASQTYDHVYWRGDLPGYKTRFRIKPTTGSLAGREFTYDPAKYCEQIEHAARRTEDFTGKKTLPLFHAPGGSTSPKLLASANACGYAHVDLPRAGQLGKGSPLKAALAGIRKGDILFLDLNAAPSTEPWAVANLEPLLVGLKERGLCFATLRQHPAFQDWISSHGG</sequence>
<keyword evidence="1" id="KW-0732">Signal</keyword>
<dbReference type="GO" id="GO:0016810">
    <property type="term" value="F:hydrolase activity, acting on carbon-nitrogen (but not peptide) bonds"/>
    <property type="evidence" value="ECO:0007669"/>
    <property type="project" value="InterPro"/>
</dbReference>
<dbReference type="InterPro" id="IPR011330">
    <property type="entry name" value="Glyco_hydro/deAcase_b/a-brl"/>
</dbReference>
<dbReference type="InterPro" id="IPR002509">
    <property type="entry name" value="NODB_dom"/>
</dbReference>
<dbReference type="CDD" id="cd10917">
    <property type="entry name" value="CE4_NodB_like_6s_7s"/>
    <property type="match status" value="1"/>
</dbReference>
<proteinExistence type="predicted"/>
<name>A0A3E1RC91_9BURK</name>
<dbReference type="Pfam" id="PF01522">
    <property type="entry name" value="Polysacc_deac_1"/>
    <property type="match status" value="1"/>
</dbReference>
<dbReference type="GO" id="GO:0005975">
    <property type="term" value="P:carbohydrate metabolic process"/>
    <property type="evidence" value="ECO:0007669"/>
    <property type="project" value="InterPro"/>
</dbReference>
<evidence type="ECO:0000313" key="3">
    <source>
        <dbReference type="EMBL" id="RFO96883.1"/>
    </source>
</evidence>
<keyword evidence="4" id="KW-1185">Reference proteome</keyword>
<organism evidence="3 4">
    <name type="scientific">Rhodoferax lacus</name>
    <dbReference type="NCBI Taxonomy" id="2184758"/>
    <lineage>
        <taxon>Bacteria</taxon>
        <taxon>Pseudomonadati</taxon>
        <taxon>Pseudomonadota</taxon>
        <taxon>Betaproteobacteria</taxon>
        <taxon>Burkholderiales</taxon>
        <taxon>Comamonadaceae</taxon>
        <taxon>Rhodoferax</taxon>
    </lineage>
</organism>
<dbReference type="Gene3D" id="3.20.20.370">
    <property type="entry name" value="Glycoside hydrolase/deacetylase"/>
    <property type="match status" value="1"/>
</dbReference>
<dbReference type="Proteomes" id="UP000260665">
    <property type="component" value="Unassembled WGS sequence"/>
</dbReference>
<gene>
    <name evidence="3" type="ORF">DIC66_10285</name>
</gene>
<dbReference type="PROSITE" id="PS51677">
    <property type="entry name" value="NODB"/>
    <property type="match status" value="1"/>
</dbReference>
<feature type="domain" description="NodB homology" evidence="2">
    <location>
        <begin position="36"/>
        <end position="263"/>
    </location>
</feature>
<dbReference type="SUPFAM" id="SSF88713">
    <property type="entry name" value="Glycoside hydrolase/deacetylase"/>
    <property type="match status" value="1"/>
</dbReference>
<dbReference type="OrthoDB" id="9812065at2"/>
<feature type="chain" id="PRO_5017557022" evidence="1">
    <location>
        <begin position="29"/>
        <end position="263"/>
    </location>
</feature>
<evidence type="ECO:0000256" key="1">
    <source>
        <dbReference type="SAM" id="SignalP"/>
    </source>
</evidence>
<reference evidence="3 4" key="1">
    <citation type="submission" date="2018-05" db="EMBL/GenBank/DDBJ databases">
        <title>Rhodoferax soyangensis sp.nov., isolated from an oligotrophic freshwater lake.</title>
        <authorList>
            <person name="Park M."/>
        </authorList>
    </citation>
    <scope>NUCLEOTIDE SEQUENCE [LARGE SCALE GENOMIC DNA]</scope>
    <source>
        <strain evidence="3 4">IMCC26218</strain>
    </source>
</reference>
<dbReference type="AlphaFoldDB" id="A0A3E1RC91"/>
<dbReference type="RefSeq" id="WP_117176793.1">
    <property type="nucleotide sequence ID" value="NZ_QFZK01000005.1"/>
</dbReference>
<dbReference type="EMBL" id="QFZK01000005">
    <property type="protein sequence ID" value="RFO96883.1"/>
    <property type="molecule type" value="Genomic_DNA"/>
</dbReference>
<evidence type="ECO:0000313" key="4">
    <source>
        <dbReference type="Proteomes" id="UP000260665"/>
    </source>
</evidence>
<comment type="caution">
    <text evidence="3">The sequence shown here is derived from an EMBL/GenBank/DDBJ whole genome shotgun (WGS) entry which is preliminary data.</text>
</comment>
<protein>
    <submittedName>
        <fullName evidence="3">Peptidase A8</fullName>
    </submittedName>
</protein>